<evidence type="ECO:0000313" key="3">
    <source>
        <dbReference type="WBParaSite" id="EVEC_0000106901-mRNA-1"/>
    </source>
</evidence>
<dbReference type="WBParaSite" id="EVEC_0000106901-mRNA-1">
    <property type="protein sequence ID" value="EVEC_0000106901-mRNA-1"/>
    <property type="gene ID" value="EVEC_0000106901"/>
</dbReference>
<evidence type="ECO:0000313" key="2">
    <source>
        <dbReference type="Proteomes" id="UP000274131"/>
    </source>
</evidence>
<accession>A0A0N4UUJ5</accession>
<evidence type="ECO:0000313" key="1">
    <source>
        <dbReference type="EMBL" id="VDD85634.1"/>
    </source>
</evidence>
<protein>
    <submittedName>
        <fullName evidence="3">RING-type domain-containing protein</fullName>
    </submittedName>
</protein>
<name>A0A0N4UUJ5_ENTVE</name>
<dbReference type="EMBL" id="UXUI01007137">
    <property type="protein sequence ID" value="VDD85634.1"/>
    <property type="molecule type" value="Genomic_DNA"/>
</dbReference>
<keyword evidence="2" id="KW-1185">Reference proteome</keyword>
<reference evidence="3" key="1">
    <citation type="submission" date="2016-03" db="UniProtKB">
        <authorList>
            <consortium name="WormBaseParasite"/>
        </authorList>
    </citation>
    <scope>IDENTIFICATION</scope>
</reference>
<gene>
    <name evidence="1" type="ORF">EVEC_LOCUS777</name>
</gene>
<organism evidence="3">
    <name type="scientific">Enterobius vermicularis</name>
    <name type="common">Human pinworm</name>
    <dbReference type="NCBI Taxonomy" id="51028"/>
    <lineage>
        <taxon>Eukaryota</taxon>
        <taxon>Metazoa</taxon>
        <taxon>Ecdysozoa</taxon>
        <taxon>Nematoda</taxon>
        <taxon>Chromadorea</taxon>
        <taxon>Rhabditida</taxon>
        <taxon>Spirurina</taxon>
        <taxon>Oxyuridomorpha</taxon>
        <taxon>Oxyuroidea</taxon>
        <taxon>Oxyuridae</taxon>
        <taxon>Enterobius</taxon>
    </lineage>
</organism>
<proteinExistence type="predicted"/>
<dbReference type="AlphaFoldDB" id="A0A0N4UUJ5"/>
<reference evidence="1 2" key="2">
    <citation type="submission" date="2018-10" db="EMBL/GenBank/DDBJ databases">
        <authorList>
            <consortium name="Pathogen Informatics"/>
        </authorList>
    </citation>
    <scope>NUCLEOTIDE SEQUENCE [LARGE SCALE GENOMIC DNA]</scope>
</reference>
<sequence>MDIGSEIEKRPLAFGEHFTIPRGSAPPDNDPPVLVDISDSDDHEYELHPVIEFFKVSCVTPGSTKRLYSNEWSASCSNNLTDLVHQSGSASDLPSSSGVSRVLDEASNASSTDNGVYQKQAALFERVFKGFSVDDRSSHNRVVIFGSLHTFPSLEVPHTLCRESFVSWTKKFWKRDEVSITRGRDSSLSTDEEIYVHHSCRINNIAPSEPGSNLETRLINIYGDPPHDEHDSSPITIDTASTGSAGLVEEESSEVPQMIRSVPVSSGTRGDTGLNFITQSDDENDGFFLGWHSDQYDGFLIVHEEMEGYGHGTRARTIGRKVEVIEVLPPKRFRSWPVITLDEETSVDSSGEAENSSLKICENSDAVGDEPTSASCQKCSLSRIENDDDHEVRQELICGEGLSGESSSELQRQVPLPCHPADVVGCSAVASVTCLAGGPLFNFNDRCVFSDGNNEPVEKSGDGRCSDLARRERKLIRALKVIEGAEKTYQSDTRVHRLDRLTKHVRRGIRCLKCIKEICKAPAKYAESLGSTSFSGRSWPLQ</sequence>
<dbReference type="Proteomes" id="UP000274131">
    <property type="component" value="Unassembled WGS sequence"/>
</dbReference>